<accession>A0A6J4QB99</accession>
<dbReference type="Gene3D" id="1.20.120.450">
    <property type="entry name" value="dinb family like domain"/>
    <property type="match status" value="1"/>
</dbReference>
<dbReference type="InterPro" id="IPR034660">
    <property type="entry name" value="DinB/YfiT-like"/>
</dbReference>
<organism evidence="2">
    <name type="scientific">uncultured Pseudonocardia sp</name>
    <dbReference type="NCBI Taxonomy" id="211455"/>
    <lineage>
        <taxon>Bacteria</taxon>
        <taxon>Bacillati</taxon>
        <taxon>Actinomycetota</taxon>
        <taxon>Actinomycetes</taxon>
        <taxon>Pseudonocardiales</taxon>
        <taxon>Pseudonocardiaceae</taxon>
        <taxon>Pseudonocardia</taxon>
        <taxon>environmental samples</taxon>
    </lineage>
</organism>
<dbReference type="InterPro" id="IPR017517">
    <property type="entry name" value="Maleyloyr_isom"/>
</dbReference>
<dbReference type="SUPFAM" id="SSF109854">
    <property type="entry name" value="DinB/YfiT-like putative metalloenzymes"/>
    <property type="match status" value="1"/>
</dbReference>
<dbReference type="EMBL" id="CADCUS010000491">
    <property type="protein sequence ID" value="CAA9433288.1"/>
    <property type="molecule type" value="Genomic_DNA"/>
</dbReference>
<dbReference type="AlphaFoldDB" id="A0A6J4QB99"/>
<name>A0A6J4QB99_9PSEU</name>
<dbReference type="Pfam" id="PF11716">
    <property type="entry name" value="MDMPI_N"/>
    <property type="match status" value="1"/>
</dbReference>
<gene>
    <name evidence="2" type="ORF">AVDCRST_MAG66-3397</name>
</gene>
<feature type="domain" description="Mycothiol-dependent maleylpyruvate isomerase metal-binding" evidence="1">
    <location>
        <begin position="14"/>
        <end position="105"/>
    </location>
</feature>
<dbReference type="GO" id="GO:0046872">
    <property type="term" value="F:metal ion binding"/>
    <property type="evidence" value="ECO:0007669"/>
    <property type="project" value="InterPro"/>
</dbReference>
<protein>
    <recommendedName>
        <fullName evidence="1">Mycothiol-dependent maleylpyruvate isomerase metal-binding domain-containing protein</fullName>
    </recommendedName>
</protein>
<evidence type="ECO:0000313" key="2">
    <source>
        <dbReference type="EMBL" id="CAA9433288.1"/>
    </source>
</evidence>
<sequence length="219" mass="23100">MTTATRLDIPAAVAAERLGLAALLDDLAPQEWDAPSLCAGWTVRHVVAHLTTATRWTVRRALGGLLRHRGDLHGLFDAETRAVAAACTPAELVARLRETAHSLRRFPGGSTTDQLVDVLVHAQDIARPLGRTRTASVERVLPSLEHTRDNPFFGSRTRLAGVRLVAADADWSAGAGAELRGPVGDLLLVATGREAGLAALTGPGVALVARAAGWSQPRA</sequence>
<proteinExistence type="predicted"/>
<dbReference type="NCBIfam" id="TIGR03083">
    <property type="entry name" value="maleylpyruvate isomerase family mycothiol-dependent enzyme"/>
    <property type="match status" value="1"/>
</dbReference>
<evidence type="ECO:0000259" key="1">
    <source>
        <dbReference type="Pfam" id="PF11716"/>
    </source>
</evidence>
<dbReference type="InterPro" id="IPR024344">
    <property type="entry name" value="MDMPI_metal-binding"/>
</dbReference>
<reference evidence="2" key="1">
    <citation type="submission" date="2020-02" db="EMBL/GenBank/DDBJ databases">
        <authorList>
            <person name="Meier V. D."/>
        </authorList>
    </citation>
    <scope>NUCLEOTIDE SEQUENCE</scope>
    <source>
        <strain evidence="2">AVDCRST_MAG66</strain>
    </source>
</reference>